<evidence type="ECO:0000259" key="11">
    <source>
        <dbReference type="Pfam" id="PF00712"/>
    </source>
</evidence>
<keyword evidence="9" id="KW-0238">DNA-binding</keyword>
<dbReference type="SMART" id="SM00480">
    <property type="entry name" value="POL3Bc"/>
    <property type="match status" value="1"/>
</dbReference>
<dbReference type="CDD" id="cd00140">
    <property type="entry name" value="beta_clamp"/>
    <property type="match status" value="1"/>
</dbReference>
<dbReference type="GO" id="GO:0003887">
    <property type="term" value="F:DNA-directed DNA polymerase activity"/>
    <property type="evidence" value="ECO:0007669"/>
    <property type="project" value="UniProtKB-UniRule"/>
</dbReference>
<feature type="domain" description="DNA polymerase III beta sliding clamp C-terminal" evidence="13">
    <location>
        <begin position="276"/>
        <end position="388"/>
    </location>
</feature>
<comment type="function">
    <text evidence="10">Confers DNA tethering and processivity to DNA polymerases and other proteins. Acts as a clamp, forming a ring around DNA (a reaction catalyzed by the clamp-loading complex) which diffuses in an ATP-independent manner freely and bidirectionally along dsDNA. Initially characterized for its ability to contact the catalytic subunit of DNA polymerase III (Pol III), a complex, multichain enzyme responsible for most of the replicative synthesis in bacteria; Pol III exhibits 3'-5' exonuclease proofreading activity. The beta chain is required for initiation of replication as well as for processivity of DNA replication.</text>
</comment>
<evidence type="ECO:0000256" key="7">
    <source>
        <dbReference type="ARBA" id="ARBA00022705"/>
    </source>
</evidence>
<keyword evidence="4 10" id="KW-0963">Cytoplasm</keyword>
<keyword evidence="8 10" id="KW-0239">DNA-directed DNA polymerase</keyword>
<dbReference type="Pfam" id="PF00712">
    <property type="entry name" value="DNA_pol3_beta"/>
    <property type="match status" value="1"/>
</dbReference>
<dbReference type="Pfam" id="PF02768">
    <property type="entry name" value="DNA_pol3_beta_3"/>
    <property type="match status" value="1"/>
</dbReference>
<dbReference type="InterPro" id="IPR022634">
    <property type="entry name" value="DNA_polIII_beta_N"/>
</dbReference>
<dbReference type="SUPFAM" id="SSF55979">
    <property type="entry name" value="DNA clamp"/>
    <property type="match status" value="3"/>
</dbReference>
<name>A0A450UIZ1_9GAMM</name>
<dbReference type="Pfam" id="PF02767">
    <property type="entry name" value="DNA_pol3_beta_2"/>
    <property type="match status" value="1"/>
</dbReference>
<evidence type="ECO:0000256" key="3">
    <source>
        <dbReference type="ARBA" id="ARBA00021035"/>
    </source>
</evidence>
<evidence type="ECO:0000256" key="4">
    <source>
        <dbReference type="ARBA" id="ARBA00022490"/>
    </source>
</evidence>
<proteinExistence type="inferred from homology"/>
<dbReference type="PANTHER" id="PTHR30478:SF0">
    <property type="entry name" value="BETA SLIDING CLAMP"/>
    <property type="match status" value="1"/>
</dbReference>
<evidence type="ECO:0000256" key="9">
    <source>
        <dbReference type="ARBA" id="ARBA00023125"/>
    </source>
</evidence>
<keyword evidence="5 10" id="KW-0808">Transferase</keyword>
<evidence type="ECO:0000256" key="1">
    <source>
        <dbReference type="ARBA" id="ARBA00004496"/>
    </source>
</evidence>
<gene>
    <name evidence="14" type="ORF">BECKLFY1418B_GA0070995_10369</name>
</gene>
<dbReference type="Gene3D" id="3.10.150.10">
    <property type="entry name" value="DNA Polymerase III, subunit A, domain 2"/>
    <property type="match status" value="1"/>
</dbReference>
<evidence type="ECO:0000256" key="10">
    <source>
        <dbReference type="PIRNR" id="PIRNR000804"/>
    </source>
</evidence>
<protein>
    <recommendedName>
        <fullName evidence="3 10">Beta sliding clamp</fullName>
    </recommendedName>
</protein>
<dbReference type="GO" id="GO:0005737">
    <property type="term" value="C:cytoplasm"/>
    <property type="evidence" value="ECO:0007669"/>
    <property type="project" value="UniProtKB-SubCell"/>
</dbReference>
<evidence type="ECO:0000256" key="6">
    <source>
        <dbReference type="ARBA" id="ARBA00022695"/>
    </source>
</evidence>
<keyword evidence="6 10" id="KW-0548">Nucleotidyltransferase</keyword>
<comment type="subunit">
    <text evidence="10">Forms a ring-shaped head-to-tail homodimer around DNA.</text>
</comment>
<dbReference type="NCBIfam" id="TIGR00663">
    <property type="entry name" value="dnan"/>
    <property type="match status" value="1"/>
</dbReference>
<evidence type="ECO:0000256" key="2">
    <source>
        <dbReference type="ARBA" id="ARBA00010752"/>
    </source>
</evidence>
<dbReference type="EMBL" id="CAADFF010000036">
    <property type="protein sequence ID" value="VFJ92511.1"/>
    <property type="molecule type" value="Genomic_DNA"/>
</dbReference>
<comment type="subcellular location">
    <subcellularLocation>
        <location evidence="1 10">Cytoplasm</location>
    </subcellularLocation>
</comment>
<dbReference type="InterPro" id="IPR022637">
    <property type="entry name" value="DNA_polIII_beta_cen"/>
</dbReference>
<evidence type="ECO:0000256" key="8">
    <source>
        <dbReference type="ARBA" id="ARBA00022932"/>
    </source>
</evidence>
<dbReference type="GO" id="GO:0006271">
    <property type="term" value="P:DNA strand elongation involved in DNA replication"/>
    <property type="evidence" value="ECO:0007669"/>
    <property type="project" value="TreeGrafter"/>
</dbReference>
<comment type="similarity">
    <text evidence="2 10">Belongs to the beta sliding clamp family.</text>
</comment>
<keyword evidence="7 10" id="KW-0235">DNA replication</keyword>
<feature type="domain" description="DNA polymerase III beta sliding clamp N-terminal" evidence="11">
    <location>
        <begin position="19"/>
        <end position="138"/>
    </location>
</feature>
<dbReference type="GO" id="GO:0009360">
    <property type="term" value="C:DNA polymerase III complex"/>
    <property type="evidence" value="ECO:0007669"/>
    <property type="project" value="InterPro"/>
</dbReference>
<evidence type="ECO:0000313" key="14">
    <source>
        <dbReference type="EMBL" id="VFJ92511.1"/>
    </source>
</evidence>
<dbReference type="PANTHER" id="PTHR30478">
    <property type="entry name" value="DNA POLYMERASE III SUBUNIT BETA"/>
    <property type="match status" value="1"/>
</dbReference>
<dbReference type="GO" id="GO:0008408">
    <property type="term" value="F:3'-5' exonuclease activity"/>
    <property type="evidence" value="ECO:0007669"/>
    <property type="project" value="InterPro"/>
</dbReference>
<feature type="domain" description="DNA polymerase III beta sliding clamp central" evidence="12">
    <location>
        <begin position="151"/>
        <end position="264"/>
    </location>
</feature>
<organism evidence="14">
    <name type="scientific">Candidatus Kentrum sp. LFY</name>
    <dbReference type="NCBI Taxonomy" id="2126342"/>
    <lineage>
        <taxon>Bacteria</taxon>
        <taxon>Pseudomonadati</taxon>
        <taxon>Pseudomonadota</taxon>
        <taxon>Gammaproteobacteria</taxon>
        <taxon>Candidatus Kentrum</taxon>
    </lineage>
</organism>
<accession>A0A450UIZ1</accession>
<evidence type="ECO:0000259" key="12">
    <source>
        <dbReference type="Pfam" id="PF02767"/>
    </source>
</evidence>
<reference evidence="14" key="1">
    <citation type="submission" date="2019-02" db="EMBL/GenBank/DDBJ databases">
        <authorList>
            <person name="Gruber-Vodicka R. H."/>
            <person name="Seah K. B. B."/>
        </authorList>
    </citation>
    <scope>NUCLEOTIDE SEQUENCE</scope>
    <source>
        <strain evidence="14">BECK_M7</strain>
    </source>
</reference>
<sequence>MLFTIEVTSNNYKYKLEIMKFIIAPEKLREPLSRANGIIEQRQTSPILSNVLLVAKNDILSVTGTDMEMELVTSVESTIDEFGETTVSGRKFLDICQSLLLEEELEFIQEQGKERATIRSGKSRFVLGTLPAITYPNTDPIMEGIRIKTQQGNIKNLIELTQFAIAHQDVRYWLNGLLLEISEENISAIATDGHRLALAEFSVRTGVEDDILRIIVPRKAIRELARMLENGDEEMELCIGNNALQVEFLNTRFTTKLIDGRYPEYKGVLPDLSRCNKEASLEKEKLKQILTRSAILCSESHRSVKMVFDNNFLHVSTWNQEQEEAEDELEIDYSGEHFEIGFNVTYLLDAIGVIPSEEIRIYLMSADSSCLITPVGRENCRYVVMPVRF</sequence>
<dbReference type="InterPro" id="IPR046938">
    <property type="entry name" value="DNA_clamp_sf"/>
</dbReference>
<dbReference type="AlphaFoldDB" id="A0A450UIZ1"/>
<dbReference type="PIRSF" id="PIRSF000804">
    <property type="entry name" value="DNA_pol_III_b"/>
    <property type="match status" value="1"/>
</dbReference>
<evidence type="ECO:0000259" key="13">
    <source>
        <dbReference type="Pfam" id="PF02768"/>
    </source>
</evidence>
<dbReference type="Gene3D" id="3.70.10.10">
    <property type="match status" value="1"/>
</dbReference>
<dbReference type="GO" id="GO:0003677">
    <property type="term" value="F:DNA binding"/>
    <property type="evidence" value="ECO:0007669"/>
    <property type="project" value="UniProtKB-UniRule"/>
</dbReference>
<dbReference type="InterPro" id="IPR001001">
    <property type="entry name" value="DNA_polIII_beta"/>
</dbReference>
<dbReference type="InterPro" id="IPR022635">
    <property type="entry name" value="DNA_polIII_beta_C"/>
</dbReference>
<evidence type="ECO:0000256" key="5">
    <source>
        <dbReference type="ARBA" id="ARBA00022679"/>
    </source>
</evidence>